<feature type="compositionally biased region" description="Polar residues" evidence="1">
    <location>
        <begin position="103"/>
        <end position="117"/>
    </location>
</feature>
<comment type="caution">
    <text evidence="3">The sequence shown here is derived from an EMBL/GenBank/DDBJ whole genome shotgun (WGS) entry which is preliminary data.</text>
</comment>
<evidence type="ECO:0000259" key="2">
    <source>
        <dbReference type="Pfam" id="PF20994"/>
    </source>
</evidence>
<reference evidence="3" key="1">
    <citation type="journal article" date="2021" name="IMA Fungus">
        <title>Genomic characterization of three marine fungi, including Emericellopsis atlantica sp. nov. with signatures of a generalist lifestyle and marine biomass degradation.</title>
        <authorList>
            <person name="Hagestad O.C."/>
            <person name="Hou L."/>
            <person name="Andersen J.H."/>
            <person name="Hansen E.H."/>
            <person name="Altermark B."/>
            <person name="Li C."/>
            <person name="Kuhnert E."/>
            <person name="Cox R.J."/>
            <person name="Crous P.W."/>
            <person name="Spatafora J.W."/>
            <person name="Lail K."/>
            <person name="Amirebrahimi M."/>
            <person name="Lipzen A."/>
            <person name="Pangilinan J."/>
            <person name="Andreopoulos W."/>
            <person name="Hayes R.D."/>
            <person name="Ng V."/>
            <person name="Grigoriev I.V."/>
            <person name="Jackson S.A."/>
            <person name="Sutton T.D.S."/>
            <person name="Dobson A.D.W."/>
            <person name="Rama T."/>
        </authorList>
    </citation>
    <scope>NUCLEOTIDE SEQUENCE</scope>
    <source>
        <strain evidence="3">TRa018bII</strain>
    </source>
</reference>
<dbReference type="Proteomes" id="UP000824998">
    <property type="component" value="Unassembled WGS sequence"/>
</dbReference>
<feature type="region of interest" description="Disordered" evidence="1">
    <location>
        <begin position="321"/>
        <end position="378"/>
    </location>
</feature>
<feature type="region of interest" description="Disordered" evidence="1">
    <location>
        <begin position="1"/>
        <end position="25"/>
    </location>
</feature>
<proteinExistence type="predicted"/>
<evidence type="ECO:0000313" key="4">
    <source>
        <dbReference type="Proteomes" id="UP000824998"/>
    </source>
</evidence>
<feature type="compositionally biased region" description="Basic residues" evidence="1">
    <location>
        <begin position="367"/>
        <end position="378"/>
    </location>
</feature>
<feature type="compositionally biased region" description="Basic and acidic residues" evidence="1">
    <location>
        <begin position="282"/>
        <end position="294"/>
    </location>
</feature>
<dbReference type="InterPro" id="IPR048743">
    <property type="entry name" value="AME1"/>
</dbReference>
<sequence>MDLTREERMQQRLRGSQRRQVKDVDFGLAFPVPPLAVSAEAASPPLPLPQDEDPPSTRRNTPTTRSQAQLIQGPEPSSLRPIMTKVGLIDANTSAKRRKLDSDTPSSTRITRSSQKEPSIPDVYTLVPEEPAGPIEPVAEVPQDFTIVRTPSPSVRGTQPDLGNEPSTLINITQEEVTESPRDAPGSGHRAQIISTLTTSSKLQGMQDDTPLKGNSGTPISRRKRKRGEVAASPTPIAVDEETRQLSPTSDSRGYVDELSSNRSIERSEEPAVATRSRRSILVHDQESNDSSDHDPEEAEEIDDIQAAIALKKIRGQRISRHAATSPDLDKPMSVDLNPSVPRRGKRKTVTGSVDEPHTKTKNKGDRRGKKKLAKKAKSRSATVIPVVAYRLSKRLQYDEENPIARILNEDVPNAERPGVNAIDVLSGMCHEILDSSLATLLEGEENAEDPLSRREYTVKRRAFISFKEELKSRLLSHTTNLDYGYSLGKGVRAEQKNKLDLRGEILRVRAEREQVALRIDEVRINHENETTKSQEHDALNIAAHDIELAVERGRAGKSATEAPSRSEIRGVEILLKQIISKVSKKGDSGGILKQIKDCNGFLERAALALESKRP</sequence>
<dbReference type="OrthoDB" id="5377952at2759"/>
<feature type="compositionally biased region" description="Polar residues" evidence="1">
    <location>
        <begin position="193"/>
        <end position="204"/>
    </location>
</feature>
<dbReference type="EMBL" id="MU251649">
    <property type="protein sequence ID" value="KAG9230719.1"/>
    <property type="molecule type" value="Genomic_DNA"/>
</dbReference>
<feature type="region of interest" description="Disordered" evidence="1">
    <location>
        <begin position="38"/>
        <end position="303"/>
    </location>
</feature>
<evidence type="ECO:0000313" key="3">
    <source>
        <dbReference type="EMBL" id="KAG9230719.1"/>
    </source>
</evidence>
<keyword evidence="4" id="KW-1185">Reference proteome</keyword>
<feature type="compositionally biased region" description="Basic and acidic residues" evidence="1">
    <location>
        <begin position="355"/>
        <end position="366"/>
    </location>
</feature>
<feature type="domain" description="Inner kinetochore subunit AME1" evidence="2">
    <location>
        <begin position="418"/>
        <end position="605"/>
    </location>
</feature>
<gene>
    <name evidence="3" type="ORF">BJ875DRAFT_144602</name>
</gene>
<dbReference type="AlphaFoldDB" id="A0A9P7YBM0"/>
<protein>
    <recommendedName>
        <fullName evidence="2">Inner kinetochore subunit AME1 domain-containing protein</fullName>
    </recommendedName>
</protein>
<feature type="compositionally biased region" description="Polar residues" evidence="1">
    <location>
        <begin position="165"/>
        <end position="175"/>
    </location>
</feature>
<dbReference type="Pfam" id="PF20994">
    <property type="entry name" value="CENPU"/>
    <property type="match status" value="1"/>
</dbReference>
<name>A0A9P7YBM0_9HELO</name>
<organism evidence="3 4">
    <name type="scientific">Amylocarpus encephaloides</name>
    <dbReference type="NCBI Taxonomy" id="45428"/>
    <lineage>
        <taxon>Eukaryota</taxon>
        <taxon>Fungi</taxon>
        <taxon>Dikarya</taxon>
        <taxon>Ascomycota</taxon>
        <taxon>Pezizomycotina</taxon>
        <taxon>Leotiomycetes</taxon>
        <taxon>Helotiales</taxon>
        <taxon>Helotiales incertae sedis</taxon>
        <taxon>Amylocarpus</taxon>
    </lineage>
</organism>
<evidence type="ECO:0000256" key="1">
    <source>
        <dbReference type="SAM" id="MobiDB-lite"/>
    </source>
</evidence>
<accession>A0A9P7YBM0</accession>
<feature type="compositionally biased region" description="Basic and acidic residues" evidence="1">
    <location>
        <begin position="1"/>
        <end position="10"/>
    </location>
</feature>
<feature type="compositionally biased region" description="Low complexity" evidence="1">
    <location>
        <begin position="57"/>
        <end position="66"/>
    </location>
</feature>